<keyword evidence="10" id="KW-1185">Reference proteome</keyword>
<evidence type="ECO:0000256" key="2">
    <source>
        <dbReference type="ARBA" id="ARBA00008621"/>
    </source>
</evidence>
<evidence type="ECO:0000256" key="6">
    <source>
        <dbReference type="ARBA" id="ARBA00025046"/>
    </source>
</evidence>
<dbReference type="InterPro" id="IPR010203">
    <property type="entry name" value="RraA"/>
</dbReference>
<dbReference type="Gene3D" id="3.50.30.40">
    <property type="entry name" value="Ribonuclease E inhibitor RraA/RraA-like"/>
    <property type="match status" value="1"/>
</dbReference>
<protein>
    <recommendedName>
        <fullName evidence="8">4-hydroxy-4-methyl-2-oxoglutarate aldolase</fullName>
        <shortName evidence="8">HMG aldolase</shortName>
        <ecNumber evidence="8">4.1.1.112</ecNumber>
        <ecNumber evidence="8">4.1.3.17</ecNumber>
    </recommendedName>
    <alternativeName>
        <fullName evidence="8">Oxaloacetate decarboxylase</fullName>
    </alternativeName>
</protein>
<dbReference type="EC" id="4.1.3.17" evidence="8"/>
<evidence type="ECO:0000256" key="4">
    <source>
        <dbReference type="ARBA" id="ARBA00022723"/>
    </source>
</evidence>
<name>A0ABR2LEQ7_9ASPA</name>
<dbReference type="NCBIfam" id="NF006875">
    <property type="entry name" value="PRK09372.1"/>
    <property type="match status" value="1"/>
</dbReference>
<evidence type="ECO:0000256" key="3">
    <source>
        <dbReference type="ARBA" id="ARBA00011233"/>
    </source>
</evidence>
<comment type="cofactor">
    <cofactor evidence="8">
        <name>a divalent metal cation</name>
        <dbReference type="ChEBI" id="CHEBI:60240"/>
    </cofactor>
</comment>
<dbReference type="InterPro" id="IPR036704">
    <property type="entry name" value="RraA/RraA-like_sf"/>
</dbReference>
<comment type="subunit">
    <text evidence="3 8">Homotrimer.</text>
</comment>
<evidence type="ECO:0000256" key="1">
    <source>
        <dbReference type="ARBA" id="ARBA00001342"/>
    </source>
</evidence>
<organism evidence="9 10">
    <name type="scientific">Platanthera guangdongensis</name>
    <dbReference type="NCBI Taxonomy" id="2320717"/>
    <lineage>
        <taxon>Eukaryota</taxon>
        <taxon>Viridiplantae</taxon>
        <taxon>Streptophyta</taxon>
        <taxon>Embryophyta</taxon>
        <taxon>Tracheophyta</taxon>
        <taxon>Spermatophyta</taxon>
        <taxon>Magnoliopsida</taxon>
        <taxon>Liliopsida</taxon>
        <taxon>Asparagales</taxon>
        <taxon>Orchidaceae</taxon>
        <taxon>Orchidoideae</taxon>
        <taxon>Orchideae</taxon>
        <taxon>Orchidinae</taxon>
        <taxon>Platanthera</taxon>
    </lineage>
</organism>
<proteinExistence type="inferred from homology"/>
<comment type="similarity">
    <text evidence="2 8">Belongs to the class II aldolase/RraA-like family.</text>
</comment>
<dbReference type="PANTHER" id="PTHR33254:SF4">
    <property type="entry name" value="4-HYDROXY-4-METHYL-2-OXOGLUTARATE ALDOLASE 3-RELATED"/>
    <property type="match status" value="1"/>
</dbReference>
<keyword evidence="4 8" id="KW-0479">Metal-binding</keyword>
<gene>
    <name evidence="9" type="ORF">KSP40_PGU008650</name>
</gene>
<dbReference type="SUPFAM" id="SSF89562">
    <property type="entry name" value="RraA-like"/>
    <property type="match status" value="1"/>
</dbReference>
<dbReference type="CDD" id="cd16841">
    <property type="entry name" value="RraA_family"/>
    <property type="match status" value="1"/>
</dbReference>
<keyword evidence="5 8" id="KW-0456">Lyase</keyword>
<comment type="caution">
    <text evidence="9">The sequence shown here is derived from an EMBL/GenBank/DDBJ whole genome shotgun (WGS) entry which is preliminary data.</text>
</comment>
<evidence type="ECO:0000313" key="10">
    <source>
        <dbReference type="Proteomes" id="UP001412067"/>
    </source>
</evidence>
<reference evidence="9 10" key="1">
    <citation type="journal article" date="2022" name="Nat. Plants">
        <title>Genomes of leafy and leafless Platanthera orchids illuminate the evolution of mycoheterotrophy.</title>
        <authorList>
            <person name="Li M.H."/>
            <person name="Liu K.W."/>
            <person name="Li Z."/>
            <person name="Lu H.C."/>
            <person name="Ye Q.L."/>
            <person name="Zhang D."/>
            <person name="Wang J.Y."/>
            <person name="Li Y.F."/>
            <person name="Zhong Z.M."/>
            <person name="Liu X."/>
            <person name="Yu X."/>
            <person name="Liu D.K."/>
            <person name="Tu X.D."/>
            <person name="Liu B."/>
            <person name="Hao Y."/>
            <person name="Liao X.Y."/>
            <person name="Jiang Y.T."/>
            <person name="Sun W.H."/>
            <person name="Chen J."/>
            <person name="Chen Y.Q."/>
            <person name="Ai Y."/>
            <person name="Zhai J.W."/>
            <person name="Wu S.S."/>
            <person name="Zhou Z."/>
            <person name="Hsiao Y.Y."/>
            <person name="Wu W.L."/>
            <person name="Chen Y.Y."/>
            <person name="Lin Y.F."/>
            <person name="Hsu J.L."/>
            <person name="Li C.Y."/>
            <person name="Wang Z.W."/>
            <person name="Zhao X."/>
            <person name="Zhong W.Y."/>
            <person name="Ma X.K."/>
            <person name="Ma L."/>
            <person name="Huang J."/>
            <person name="Chen G.Z."/>
            <person name="Huang M.Z."/>
            <person name="Huang L."/>
            <person name="Peng D.H."/>
            <person name="Luo Y.B."/>
            <person name="Zou S.Q."/>
            <person name="Chen S.P."/>
            <person name="Lan S."/>
            <person name="Tsai W.C."/>
            <person name="Van de Peer Y."/>
            <person name="Liu Z.J."/>
        </authorList>
    </citation>
    <scope>NUCLEOTIDE SEQUENCE [LARGE SCALE GENOMIC DNA]</scope>
    <source>
        <strain evidence="9">Lor288</strain>
    </source>
</reference>
<sequence>MASLAKLCDANVELLKSGVVHVVPPIFQSYGLKQTFSGRTVTLRVLDEDVSVRELIEGYPDGDGKVLLVDGGGRRECSLMGENLVMLARNKGWSGIVVRGCVREVYEINKCDIGVRALGSNPVKGKKEHDCVQYVSVSFGNFNIRDGDWLYADSDGIIVSKTDLCSGDALPVSG</sequence>
<evidence type="ECO:0000256" key="7">
    <source>
        <dbReference type="ARBA" id="ARBA00047973"/>
    </source>
</evidence>
<dbReference type="Proteomes" id="UP001412067">
    <property type="component" value="Unassembled WGS sequence"/>
</dbReference>
<evidence type="ECO:0000256" key="5">
    <source>
        <dbReference type="ARBA" id="ARBA00023239"/>
    </source>
</evidence>
<comment type="function">
    <text evidence="6 8">Catalyzes the aldol cleavage of 4-hydroxy-4-methyl-2-oxoglutarate (HMG) into 2 molecules of pyruvate. Also contains a secondary oxaloacetate (OAA) decarboxylase activity due to the common pyruvate enolate transition state formed following C-C bond cleavage in the retro-aldol and decarboxylation reactions.</text>
</comment>
<dbReference type="InterPro" id="IPR005493">
    <property type="entry name" value="RraA/RraA-like"/>
</dbReference>
<accession>A0ABR2LEQ7</accession>
<evidence type="ECO:0000313" key="9">
    <source>
        <dbReference type="EMBL" id="KAK8939495.1"/>
    </source>
</evidence>
<dbReference type="Pfam" id="PF03737">
    <property type="entry name" value="RraA-like"/>
    <property type="match status" value="1"/>
</dbReference>
<dbReference type="PANTHER" id="PTHR33254">
    <property type="entry name" value="4-HYDROXY-4-METHYL-2-OXOGLUTARATE ALDOLASE 3-RELATED"/>
    <property type="match status" value="1"/>
</dbReference>
<dbReference type="EC" id="4.1.1.112" evidence="8"/>
<dbReference type="EMBL" id="JBBWWR010000020">
    <property type="protein sequence ID" value="KAK8939495.1"/>
    <property type="molecule type" value="Genomic_DNA"/>
</dbReference>
<comment type="catalytic activity">
    <reaction evidence="1 8">
        <text>4-hydroxy-4-methyl-2-oxoglutarate = 2 pyruvate</text>
        <dbReference type="Rhea" id="RHEA:22748"/>
        <dbReference type="ChEBI" id="CHEBI:15361"/>
        <dbReference type="ChEBI" id="CHEBI:58276"/>
        <dbReference type="EC" id="4.1.3.17"/>
    </reaction>
</comment>
<dbReference type="NCBIfam" id="TIGR01935">
    <property type="entry name" value="NOT-MenG"/>
    <property type="match status" value="1"/>
</dbReference>
<evidence type="ECO:0000256" key="8">
    <source>
        <dbReference type="RuleBase" id="RU004338"/>
    </source>
</evidence>
<comment type="catalytic activity">
    <reaction evidence="7 8">
        <text>oxaloacetate + H(+) = pyruvate + CO2</text>
        <dbReference type="Rhea" id="RHEA:15641"/>
        <dbReference type="ChEBI" id="CHEBI:15361"/>
        <dbReference type="ChEBI" id="CHEBI:15378"/>
        <dbReference type="ChEBI" id="CHEBI:16452"/>
        <dbReference type="ChEBI" id="CHEBI:16526"/>
        <dbReference type="EC" id="4.1.1.112"/>
    </reaction>
</comment>